<dbReference type="EMBL" id="CAXKWB010039914">
    <property type="protein sequence ID" value="CAL4153910.1"/>
    <property type="molecule type" value="Genomic_DNA"/>
</dbReference>
<feature type="signal peptide" evidence="2">
    <location>
        <begin position="1"/>
        <end position="26"/>
    </location>
</feature>
<reference evidence="3 4" key="1">
    <citation type="submission" date="2024-05" db="EMBL/GenBank/DDBJ databases">
        <authorList>
            <person name="Wallberg A."/>
        </authorList>
    </citation>
    <scope>NUCLEOTIDE SEQUENCE [LARGE SCALE GENOMIC DNA]</scope>
</reference>
<sequence length="479" mass="53105">MISSLTTDKMFIRTLLLLAVAAAATASLTLDAPLKSAQCRAHCLHQFGNSLAEDDDTSCYQDKACFDCWETCDLLANNFPIWGRVCNQPDLCSEGCQASCDWEASHKSSAVPLSQHNSRLTLVFSGARAQWTLSWARSAPREHVVFALFTKDQGSSWKQRLHTAAMGTELDDISNEVEIKLVAVAESGVLSVIITPYIPSTDNDINNNIGQEEEMQTFGINIEKEDNWPLLYEAEMQQYGLIAARVWWTSHTTKGGDYLVTWEVEGGGLKGHLYTDIPEVDLTLWPDTIYHVKVELMKGPLGQTKQSSILILDTNSITLALQSHIQETHENEILSDIPKESPHALVHHSVTTSQLEVILGVLVGVAVSMLVLTLAFWCKKRQGLGLSSLNPFNTGAKWGTLQRSLSDLDLDESFMVKSYKYPQFEPIYSTPLCPDTPPVFTLPPVHHANFLGLPRTHYSVNLYSTVPPLAPPPRQVSNI</sequence>
<evidence type="ECO:0000256" key="1">
    <source>
        <dbReference type="SAM" id="Phobius"/>
    </source>
</evidence>
<feature type="chain" id="PRO_5043954529" description="Transmembrane protein fend" evidence="2">
    <location>
        <begin position="27"/>
        <end position="479"/>
    </location>
</feature>
<keyword evidence="1" id="KW-1133">Transmembrane helix</keyword>
<keyword evidence="4" id="KW-1185">Reference proteome</keyword>
<comment type="caution">
    <text evidence="3">The sequence shown here is derived from an EMBL/GenBank/DDBJ whole genome shotgun (WGS) entry which is preliminary data.</text>
</comment>
<keyword evidence="1" id="KW-0812">Transmembrane</keyword>
<organism evidence="3 4">
    <name type="scientific">Meganyctiphanes norvegica</name>
    <name type="common">Northern krill</name>
    <name type="synonym">Thysanopoda norvegica</name>
    <dbReference type="NCBI Taxonomy" id="48144"/>
    <lineage>
        <taxon>Eukaryota</taxon>
        <taxon>Metazoa</taxon>
        <taxon>Ecdysozoa</taxon>
        <taxon>Arthropoda</taxon>
        <taxon>Crustacea</taxon>
        <taxon>Multicrustacea</taxon>
        <taxon>Malacostraca</taxon>
        <taxon>Eumalacostraca</taxon>
        <taxon>Eucarida</taxon>
        <taxon>Euphausiacea</taxon>
        <taxon>Euphausiidae</taxon>
        <taxon>Meganyctiphanes</taxon>
    </lineage>
</organism>
<feature type="transmembrane region" description="Helical" evidence="1">
    <location>
        <begin position="357"/>
        <end position="378"/>
    </location>
</feature>
<name>A0AAV2S252_MEGNR</name>
<gene>
    <name evidence="3" type="ORF">MNOR_LOCUS31248</name>
</gene>
<keyword evidence="2" id="KW-0732">Signal</keyword>
<dbReference type="AlphaFoldDB" id="A0AAV2S252"/>
<evidence type="ECO:0000313" key="4">
    <source>
        <dbReference type="Proteomes" id="UP001497623"/>
    </source>
</evidence>
<dbReference type="Proteomes" id="UP001497623">
    <property type="component" value="Unassembled WGS sequence"/>
</dbReference>
<proteinExistence type="predicted"/>
<accession>A0AAV2S252</accession>
<evidence type="ECO:0000256" key="2">
    <source>
        <dbReference type="SAM" id="SignalP"/>
    </source>
</evidence>
<evidence type="ECO:0008006" key="5">
    <source>
        <dbReference type="Google" id="ProtNLM"/>
    </source>
</evidence>
<keyword evidence="1" id="KW-0472">Membrane</keyword>
<protein>
    <recommendedName>
        <fullName evidence="5">Transmembrane protein fend</fullName>
    </recommendedName>
</protein>
<evidence type="ECO:0000313" key="3">
    <source>
        <dbReference type="EMBL" id="CAL4153910.1"/>
    </source>
</evidence>